<keyword evidence="2" id="KW-0614">Plasmid</keyword>
<keyword evidence="1" id="KW-0812">Transmembrane</keyword>
<reference evidence="2" key="1">
    <citation type="journal article" date="2012" name="Plasmid">
        <title>Characterization of Streptomyces plasmid-phage pFP4 and its evolutionary implications.</title>
        <authorList>
            <person name="Chen Z."/>
            <person name="Zhong L."/>
            <person name="Shen M."/>
            <person name="Fang P."/>
            <person name="Qin Z."/>
        </authorList>
    </citation>
    <scope>NUCLEOTIDE SEQUENCE</scope>
    <source>
        <strain evidence="2">FR1</strain>
        <plasmid evidence="2">pFP4</plasmid>
    </source>
</reference>
<name>I1VH43_9ACTN</name>
<organism evidence="2">
    <name type="scientific">Streptomyces sp. FR1</name>
    <dbReference type="NCBI Taxonomy" id="349971"/>
    <lineage>
        <taxon>Bacteria</taxon>
        <taxon>Bacillati</taxon>
        <taxon>Actinomycetota</taxon>
        <taxon>Actinomycetes</taxon>
        <taxon>Kitasatosporales</taxon>
        <taxon>Streptomycetaceae</taxon>
        <taxon>Streptomyces</taxon>
    </lineage>
</organism>
<keyword evidence="1" id="KW-0472">Membrane</keyword>
<evidence type="ECO:0000313" key="2">
    <source>
        <dbReference type="EMBL" id="AFI44041.1"/>
    </source>
</evidence>
<dbReference type="EMBL" id="JQ606827">
    <property type="protein sequence ID" value="AFI44041.1"/>
    <property type="molecule type" value="Genomic_DNA"/>
</dbReference>
<accession>I1VH43</accession>
<protein>
    <submittedName>
        <fullName evidence="2">Uncharacterized protein</fullName>
    </submittedName>
</protein>
<gene>
    <name evidence="2" type="ORF">pFP4.42</name>
</gene>
<dbReference type="AlphaFoldDB" id="I1VH43"/>
<keyword evidence="1" id="KW-1133">Transmembrane helix</keyword>
<evidence type="ECO:0000256" key="1">
    <source>
        <dbReference type="SAM" id="Phobius"/>
    </source>
</evidence>
<sequence length="101" mass="10224">MKKPTAIQAVILASTAGVAGRLGHQLATHNVSVMATVSAVLAVLFTGAFIASRVADVGRTVSYACPVKGCQVSITARGASTGQHDRLRALATDHSKHSGGA</sequence>
<proteinExistence type="predicted"/>
<feature type="transmembrane region" description="Helical" evidence="1">
    <location>
        <begin position="31"/>
        <end position="51"/>
    </location>
</feature>
<geneLocation type="plasmid" evidence="2">
    <name>pFP4</name>
</geneLocation>